<proteinExistence type="predicted"/>
<sequence>MPFSLLSPLPLRPPFRLPSANLCRRPLSSSAASRTTASPHALEVPKGLRRRDVWCSRHSVSGPRPQSPCQSSLWPLRRPMGLNIYPIGCANL</sequence>
<dbReference type="Proteomes" id="UP000784294">
    <property type="component" value="Unassembled WGS sequence"/>
</dbReference>
<keyword evidence="2" id="KW-1185">Reference proteome</keyword>
<dbReference type="EMBL" id="CAAALY010105725">
    <property type="protein sequence ID" value="VEL29736.1"/>
    <property type="molecule type" value="Genomic_DNA"/>
</dbReference>
<evidence type="ECO:0000313" key="1">
    <source>
        <dbReference type="EMBL" id="VEL29736.1"/>
    </source>
</evidence>
<comment type="caution">
    <text evidence="1">The sequence shown here is derived from an EMBL/GenBank/DDBJ whole genome shotgun (WGS) entry which is preliminary data.</text>
</comment>
<protein>
    <submittedName>
        <fullName evidence="1">Uncharacterized protein</fullName>
    </submittedName>
</protein>
<name>A0A3S5CR61_9PLAT</name>
<gene>
    <name evidence="1" type="ORF">PXEA_LOCUS23176</name>
</gene>
<evidence type="ECO:0000313" key="2">
    <source>
        <dbReference type="Proteomes" id="UP000784294"/>
    </source>
</evidence>
<organism evidence="1 2">
    <name type="scientific">Protopolystoma xenopodis</name>
    <dbReference type="NCBI Taxonomy" id="117903"/>
    <lineage>
        <taxon>Eukaryota</taxon>
        <taxon>Metazoa</taxon>
        <taxon>Spiralia</taxon>
        <taxon>Lophotrochozoa</taxon>
        <taxon>Platyhelminthes</taxon>
        <taxon>Monogenea</taxon>
        <taxon>Polyopisthocotylea</taxon>
        <taxon>Polystomatidea</taxon>
        <taxon>Polystomatidae</taxon>
        <taxon>Protopolystoma</taxon>
    </lineage>
</organism>
<reference evidence="1" key="1">
    <citation type="submission" date="2018-11" db="EMBL/GenBank/DDBJ databases">
        <authorList>
            <consortium name="Pathogen Informatics"/>
        </authorList>
    </citation>
    <scope>NUCLEOTIDE SEQUENCE</scope>
</reference>
<accession>A0A3S5CR61</accession>
<dbReference type="AlphaFoldDB" id="A0A3S5CR61"/>